<evidence type="ECO:0000313" key="1">
    <source>
        <dbReference type="EMBL" id="CDH44735.1"/>
    </source>
</evidence>
<accession>A0A7U7GAT4</accession>
<name>A0A7U7GAT4_9GAMM</name>
<dbReference type="EMBL" id="CBTK010000096">
    <property type="protein sequence ID" value="CDH44735.1"/>
    <property type="molecule type" value="Genomic_DNA"/>
</dbReference>
<comment type="caution">
    <text evidence="1">The sequence shown here is derived from an EMBL/GenBank/DDBJ whole genome shotgun (WGS) entry which is preliminary data.</text>
</comment>
<protein>
    <submittedName>
        <fullName evidence="1">Uncharacterized protein</fullName>
    </submittedName>
</protein>
<dbReference type="OrthoDB" id="3197274at2"/>
<sequence length="135" mass="14818">MLDEEHQSGELSELVRAAFGYLALALDKFIDYNSRISAWHGGREVMEHTFRDHAFVLKWSYAEMAPLIVGLGYDWAIEQAAKCIKEFVEETAIGQGDGERGGRAGMGHGNTVREAVISERSASVKIADNDGIVAC</sequence>
<proteinExistence type="predicted"/>
<reference evidence="1 2" key="1">
    <citation type="journal article" date="2014" name="ISME J.">
        <title>Candidatus Competibacter-lineage genomes retrieved from metagenomes reveal functional metabolic diversity.</title>
        <authorList>
            <person name="McIlroy S.J."/>
            <person name="Albertsen M."/>
            <person name="Andresen E.K."/>
            <person name="Saunders A.M."/>
            <person name="Kristiansen R."/>
            <person name="Stokholm-Bjerregaard M."/>
            <person name="Nielsen K.L."/>
            <person name="Nielsen P.H."/>
        </authorList>
    </citation>
    <scope>NUCLEOTIDE SEQUENCE [LARGE SCALE GENOMIC DNA]</scope>
    <source>
        <strain evidence="1 2">Run_B_J11</strain>
    </source>
</reference>
<dbReference type="AlphaFoldDB" id="A0A7U7GAT4"/>
<organism evidence="1 2">
    <name type="scientific">Candidatus Contendobacter odensis Run_B_J11</name>
    <dbReference type="NCBI Taxonomy" id="1400861"/>
    <lineage>
        <taxon>Bacteria</taxon>
        <taxon>Pseudomonadati</taxon>
        <taxon>Pseudomonadota</taxon>
        <taxon>Gammaproteobacteria</taxon>
        <taxon>Candidatus Competibacteraceae</taxon>
        <taxon>Candidatus Contendibacter</taxon>
    </lineage>
</organism>
<gene>
    <name evidence="1" type="ORF">BN874_1850035</name>
</gene>
<keyword evidence="2" id="KW-1185">Reference proteome</keyword>
<evidence type="ECO:0000313" key="2">
    <source>
        <dbReference type="Proteomes" id="UP000019184"/>
    </source>
</evidence>
<dbReference type="Proteomes" id="UP000019184">
    <property type="component" value="Unassembled WGS sequence"/>
</dbReference>
<dbReference type="RefSeq" id="WP_154724802.1">
    <property type="nucleotide sequence ID" value="NZ_CBTK010000096.1"/>
</dbReference>